<feature type="domain" description="GP-PDE" evidence="1">
    <location>
        <begin position="3"/>
        <end position="236"/>
    </location>
</feature>
<gene>
    <name evidence="2" type="ORF">NK662_21115</name>
</gene>
<dbReference type="RefSeq" id="WP_254760952.1">
    <property type="nucleotide sequence ID" value="NZ_JANCLT010000018.1"/>
</dbReference>
<organism evidence="2 3">
    <name type="scientific">Ectobacillus ponti</name>
    <dbReference type="NCBI Taxonomy" id="2961894"/>
    <lineage>
        <taxon>Bacteria</taxon>
        <taxon>Bacillati</taxon>
        <taxon>Bacillota</taxon>
        <taxon>Bacilli</taxon>
        <taxon>Bacillales</taxon>
        <taxon>Bacillaceae</taxon>
        <taxon>Ectobacillus</taxon>
    </lineage>
</organism>
<dbReference type="CDD" id="cd08556">
    <property type="entry name" value="GDPD"/>
    <property type="match status" value="1"/>
</dbReference>
<dbReference type="Gene3D" id="3.20.20.190">
    <property type="entry name" value="Phosphatidylinositol (PI) phosphodiesterase"/>
    <property type="match status" value="1"/>
</dbReference>
<dbReference type="GO" id="GO:0008081">
    <property type="term" value="F:phosphoric diester hydrolase activity"/>
    <property type="evidence" value="ECO:0007669"/>
    <property type="project" value="InterPro"/>
</dbReference>
<dbReference type="EMBL" id="JANCLT010000018">
    <property type="protein sequence ID" value="MCP8971026.1"/>
    <property type="molecule type" value="Genomic_DNA"/>
</dbReference>
<dbReference type="Pfam" id="PF03009">
    <property type="entry name" value="GDPD"/>
    <property type="match status" value="1"/>
</dbReference>
<protein>
    <submittedName>
        <fullName evidence="2">Glycerophosphodiester phosphodiesterase</fullName>
    </submittedName>
</protein>
<proteinExistence type="predicted"/>
<evidence type="ECO:0000259" key="1">
    <source>
        <dbReference type="PROSITE" id="PS51704"/>
    </source>
</evidence>
<dbReference type="AlphaFoldDB" id="A0AA41XF93"/>
<evidence type="ECO:0000313" key="3">
    <source>
        <dbReference type="Proteomes" id="UP001156102"/>
    </source>
</evidence>
<dbReference type="Proteomes" id="UP001156102">
    <property type="component" value="Unassembled WGS sequence"/>
</dbReference>
<dbReference type="PANTHER" id="PTHR46211">
    <property type="entry name" value="GLYCEROPHOSPHORYL DIESTER PHOSPHODIESTERASE"/>
    <property type="match status" value="1"/>
</dbReference>
<dbReference type="InterPro" id="IPR017946">
    <property type="entry name" value="PLC-like_Pdiesterase_TIM-brl"/>
</dbReference>
<evidence type="ECO:0000313" key="2">
    <source>
        <dbReference type="EMBL" id="MCP8971026.1"/>
    </source>
</evidence>
<dbReference type="PANTHER" id="PTHR46211:SF1">
    <property type="entry name" value="GLYCEROPHOSPHODIESTER PHOSPHODIESTERASE, CYTOPLASMIC"/>
    <property type="match status" value="1"/>
</dbReference>
<dbReference type="SUPFAM" id="SSF51695">
    <property type="entry name" value="PLC-like phosphodiesterases"/>
    <property type="match status" value="1"/>
</dbReference>
<accession>A0AA41XF93</accession>
<dbReference type="PROSITE" id="PS51704">
    <property type="entry name" value="GP_PDE"/>
    <property type="match status" value="1"/>
</dbReference>
<comment type="caution">
    <text evidence="2">The sequence shown here is derived from an EMBL/GenBank/DDBJ whole genome shotgun (WGS) entry which is preliminary data.</text>
</comment>
<dbReference type="InterPro" id="IPR030395">
    <property type="entry name" value="GP_PDE_dom"/>
</dbReference>
<sequence length="245" mass="27023">MRRPLITAHTGCMQTPLNSVASVMAGLEAGADMIEVDVRSTKDGAVVLLHDEAVLTAHGAVRAQDVTLGELQALGPKEQITLLQDVLPFVREANRVMNLDVKEDAAIAPMLRIVEEFGMREQVLLTGCEEQRVACVTAHYRPYQVLLNASIPLALQHQAEYARFIQETCRQAAELSCCGINIHYKCCTEELLHAAALRSLPVFVWTVDKAEDMETYLHMGVHSITSNQVATLVHMREQLAAAPLR</sequence>
<name>A0AA41XF93_9BACI</name>
<dbReference type="GO" id="GO:0006629">
    <property type="term" value="P:lipid metabolic process"/>
    <property type="evidence" value="ECO:0007669"/>
    <property type="project" value="InterPro"/>
</dbReference>
<keyword evidence="3" id="KW-1185">Reference proteome</keyword>
<reference evidence="2" key="1">
    <citation type="submission" date="2022-07" db="EMBL/GenBank/DDBJ databases">
        <authorList>
            <person name="Li W.-J."/>
            <person name="Deng Q.-Q."/>
        </authorList>
    </citation>
    <scope>NUCLEOTIDE SEQUENCE</scope>
    <source>
        <strain evidence="2">SYSU M60031</strain>
    </source>
</reference>